<proteinExistence type="predicted"/>
<accession>A0AAV7Y4H1</accession>
<evidence type="ECO:0000256" key="2">
    <source>
        <dbReference type="SAM" id="MobiDB-lite"/>
    </source>
</evidence>
<feature type="compositionally biased region" description="Basic residues" evidence="2">
    <location>
        <begin position="177"/>
        <end position="190"/>
    </location>
</feature>
<protein>
    <submittedName>
        <fullName evidence="3">Uncharacterized protein</fullName>
    </submittedName>
</protein>
<feature type="coiled-coil region" evidence="1">
    <location>
        <begin position="7"/>
        <end position="55"/>
    </location>
</feature>
<evidence type="ECO:0000313" key="4">
    <source>
        <dbReference type="Proteomes" id="UP001146793"/>
    </source>
</evidence>
<dbReference type="EMBL" id="JANTQA010000070">
    <property type="protein sequence ID" value="KAJ3424752.1"/>
    <property type="molecule type" value="Genomic_DNA"/>
</dbReference>
<feature type="compositionally biased region" description="Polar residues" evidence="2">
    <location>
        <begin position="221"/>
        <end position="240"/>
    </location>
</feature>
<feature type="region of interest" description="Disordered" evidence="2">
    <location>
        <begin position="177"/>
        <end position="240"/>
    </location>
</feature>
<evidence type="ECO:0000256" key="1">
    <source>
        <dbReference type="SAM" id="Coils"/>
    </source>
</evidence>
<dbReference type="InterPro" id="IPR016024">
    <property type="entry name" value="ARM-type_fold"/>
</dbReference>
<dbReference type="AlphaFoldDB" id="A0AAV7Y4H1"/>
<feature type="compositionally biased region" description="Basic and acidic residues" evidence="2">
    <location>
        <begin position="534"/>
        <end position="566"/>
    </location>
</feature>
<organism evidence="3 4">
    <name type="scientific">Anaeramoeba flamelloides</name>
    <dbReference type="NCBI Taxonomy" id="1746091"/>
    <lineage>
        <taxon>Eukaryota</taxon>
        <taxon>Metamonada</taxon>
        <taxon>Anaeramoebidae</taxon>
        <taxon>Anaeramoeba</taxon>
    </lineage>
</organism>
<dbReference type="Proteomes" id="UP001146793">
    <property type="component" value="Unassembled WGS sequence"/>
</dbReference>
<gene>
    <name evidence="3" type="ORF">M0812_27177</name>
</gene>
<name>A0AAV7Y4H1_9EUKA</name>
<sequence>MNNFHSINSLDNDINNLRQKNNQTLNECNYLKRKLFHLQQEVNKKEQEAKVESEKEIKKLSFVLDQTIHETKCSEQLVQEMKSRCSNYRKRIQIDQQQFKENQENSNANIKSNFNLMDNSNSDFFTKKNFNKSHNQTKRYLGQNRGSGFEILNKTTNRSIDHESKRTGQKFNTLTHKQKLYQRSNQKKRNLTNNNRPLRFNNKLRLYSQPQFPLPKQPQPNSAKKSTPPASLSTSTQLQKKPNIQKKPFFILLTPNQNSNNSENNNRSNNKNSSVNNNIFLRQYLKKSFLELFQLISKLPNTDKLGSQLLDLLSQTNIESSDGYLNLLANFLIFPNPKIQQTTANILSKIYCISSNYIDFCFSKLENLNDLNFSTDLNSDKFPKSGNNYRKNGNLEILNGNNESGNENSGFTIIDLSIFQLKKYVNQKEKKNVVIAILELLIILSKYSKLSQLEYFSPFITEGIFVKLLKFPKVRVKIQTLKLLRIIIRQSTNWEKFCSNSNNISHMENINKFLNEKDLKKEVRKKIDIKKEGSKRGIKNENENENKNKNAKENENEKEKEKEKETMNLNQNFNPVFSLAIITSFLGENGNDKKSKKDKKCKKSSETLIKKNLSNSQFGQKNQRKKLQKKKKLLFILKSECIALCLEIITRYPKSLAFFLKTNLLVNLVLVFENTILLLKKKDLLSTTTTSNCFSRIIELLSCFLINNSIIFFENIGIAKQSLIRLSFKVLEKLKSEKNDLLSREMKQTIHQLQIVHQLIQSEKKDFENTPSSQLSDPDIWN</sequence>
<dbReference type="SUPFAM" id="SSF48371">
    <property type="entry name" value="ARM repeat"/>
    <property type="match status" value="1"/>
</dbReference>
<reference evidence="3" key="1">
    <citation type="submission" date="2022-08" db="EMBL/GenBank/DDBJ databases">
        <title>Novel sulphate-reducing endosymbionts in the free-living metamonad Anaeramoeba.</title>
        <authorList>
            <person name="Jerlstrom-Hultqvist J."/>
            <person name="Cepicka I."/>
            <person name="Gallot-Lavallee L."/>
            <person name="Salas-Leiva D."/>
            <person name="Curtis B.A."/>
            <person name="Zahonova K."/>
            <person name="Pipaliya S."/>
            <person name="Dacks J."/>
            <person name="Roger A.J."/>
        </authorList>
    </citation>
    <scope>NUCLEOTIDE SEQUENCE</scope>
    <source>
        <strain evidence="3">Busselton2</strain>
    </source>
</reference>
<feature type="compositionally biased region" description="Low complexity" evidence="2">
    <location>
        <begin position="256"/>
        <end position="274"/>
    </location>
</feature>
<evidence type="ECO:0000313" key="3">
    <source>
        <dbReference type="EMBL" id="KAJ3424752.1"/>
    </source>
</evidence>
<feature type="region of interest" description="Disordered" evidence="2">
    <location>
        <begin position="254"/>
        <end position="274"/>
    </location>
</feature>
<feature type="region of interest" description="Disordered" evidence="2">
    <location>
        <begin position="534"/>
        <end position="567"/>
    </location>
</feature>
<comment type="caution">
    <text evidence="3">The sequence shown here is derived from an EMBL/GenBank/DDBJ whole genome shotgun (WGS) entry which is preliminary data.</text>
</comment>
<keyword evidence="1" id="KW-0175">Coiled coil</keyword>